<comment type="caution">
    <text evidence="2">The sequence shown here is derived from an EMBL/GenBank/DDBJ whole genome shotgun (WGS) entry which is preliminary data.</text>
</comment>
<evidence type="ECO:0000313" key="3">
    <source>
        <dbReference type="Proteomes" id="UP000051886"/>
    </source>
</evidence>
<organism evidence="2 3">
    <name type="scientific">Ligilactobacillus pobuzihii</name>
    <dbReference type="NCBI Taxonomy" id="449659"/>
    <lineage>
        <taxon>Bacteria</taxon>
        <taxon>Bacillati</taxon>
        <taxon>Bacillota</taxon>
        <taxon>Bacilli</taxon>
        <taxon>Lactobacillales</taxon>
        <taxon>Lactobacillaceae</taxon>
        <taxon>Ligilactobacillus</taxon>
    </lineage>
</organism>
<dbReference type="PATRIC" id="fig|449659.4.peg.1051"/>
<proteinExistence type="predicted"/>
<keyword evidence="1" id="KW-0812">Transmembrane</keyword>
<reference evidence="2 3" key="1">
    <citation type="journal article" date="2015" name="Genome Announc.">
        <title>Expanding the biotechnology potential of lactobacilli through comparative genomics of 213 strains and associated genera.</title>
        <authorList>
            <person name="Sun Z."/>
            <person name="Harris H.M."/>
            <person name="McCann A."/>
            <person name="Guo C."/>
            <person name="Argimon S."/>
            <person name="Zhang W."/>
            <person name="Yang X."/>
            <person name="Jeffery I.B."/>
            <person name="Cooney J.C."/>
            <person name="Kagawa T.F."/>
            <person name="Liu W."/>
            <person name="Song Y."/>
            <person name="Salvetti E."/>
            <person name="Wrobel A."/>
            <person name="Rasinkangas P."/>
            <person name="Parkhill J."/>
            <person name="Rea M.C."/>
            <person name="O'Sullivan O."/>
            <person name="Ritari J."/>
            <person name="Douillard F.P."/>
            <person name="Paul Ross R."/>
            <person name="Yang R."/>
            <person name="Briner A.E."/>
            <person name="Felis G.E."/>
            <person name="de Vos W.M."/>
            <person name="Barrangou R."/>
            <person name="Klaenhammer T.R."/>
            <person name="Caufield P.W."/>
            <person name="Cui Y."/>
            <person name="Zhang H."/>
            <person name="O'Toole P.W."/>
        </authorList>
    </citation>
    <scope>NUCLEOTIDE SEQUENCE [LARGE SCALE GENOMIC DNA]</scope>
    <source>
        <strain evidence="2 3">NBRC 103219</strain>
    </source>
</reference>
<evidence type="ECO:0000313" key="2">
    <source>
        <dbReference type="EMBL" id="KRN95598.1"/>
    </source>
</evidence>
<feature type="transmembrane region" description="Helical" evidence="1">
    <location>
        <begin position="83"/>
        <end position="103"/>
    </location>
</feature>
<keyword evidence="1" id="KW-1133">Transmembrane helix</keyword>
<dbReference type="EMBL" id="JQCN01000070">
    <property type="protein sequence ID" value="KRN95598.1"/>
    <property type="molecule type" value="Genomic_DNA"/>
</dbReference>
<gene>
    <name evidence="2" type="ORF">IV66_GL001042</name>
</gene>
<protein>
    <submittedName>
        <fullName evidence="2">Uncharacterized protein</fullName>
    </submittedName>
</protein>
<dbReference type="AlphaFoldDB" id="A0A0R2L1P2"/>
<keyword evidence="1" id="KW-0472">Membrane</keyword>
<name>A0A0R2L1P2_9LACO</name>
<evidence type="ECO:0000256" key="1">
    <source>
        <dbReference type="SAM" id="Phobius"/>
    </source>
</evidence>
<dbReference type="Proteomes" id="UP000051886">
    <property type="component" value="Unassembled WGS sequence"/>
</dbReference>
<accession>A0A0R2L1P2</accession>
<sequence length="104" mass="12158">MKLNKKKIALLKKVASRQIGMKEIEEDHLLKKIISKQELVMYSQRFSQRTGQYYISNLQLTEKGKSELMLALRTNRKNEKRPLKLIIFTEGILLGVIFSFFLLG</sequence>
<dbReference type="RefSeq" id="WP_017868485.1">
    <property type="nucleotide sequence ID" value="NZ_BJYB01000008.1"/>
</dbReference>
<keyword evidence="3" id="KW-1185">Reference proteome</keyword>